<dbReference type="GO" id="GO:0046872">
    <property type="term" value="F:metal ion binding"/>
    <property type="evidence" value="ECO:0007669"/>
    <property type="project" value="UniProtKB-KW"/>
</dbReference>
<keyword evidence="4" id="KW-0479">Metal-binding</keyword>
<dbReference type="GO" id="GO:0015629">
    <property type="term" value="C:actin cytoskeleton"/>
    <property type="evidence" value="ECO:0007669"/>
    <property type="project" value="TreeGrafter"/>
</dbReference>
<comment type="subcellular location">
    <subcellularLocation>
        <location evidence="5">Cytoplasm</location>
        <location evidence="5">Cytoskeleton</location>
    </subcellularLocation>
</comment>
<keyword evidence="8" id="KW-1185">Reference proteome</keyword>
<comment type="similarity">
    <text evidence="1 5">Belongs to the villin/gelsolin family.</text>
</comment>
<dbReference type="GO" id="GO:0005737">
    <property type="term" value="C:cytoplasm"/>
    <property type="evidence" value="ECO:0007669"/>
    <property type="project" value="UniProtKB-UniRule"/>
</dbReference>
<dbReference type="InterPro" id="IPR029006">
    <property type="entry name" value="ADF-H/Gelsolin-like_dom_sf"/>
</dbReference>
<comment type="caution">
    <text evidence="7">The sequence shown here is derived from an EMBL/GenBank/DDBJ whole genome shotgun (WGS) entry which is preliminary data.</text>
</comment>
<dbReference type="GO" id="GO:0051014">
    <property type="term" value="P:actin filament severing"/>
    <property type="evidence" value="ECO:0007669"/>
    <property type="project" value="UniProtKB-UniRule"/>
</dbReference>
<feature type="region of interest" description="Disordered" evidence="6">
    <location>
        <begin position="24"/>
        <end position="46"/>
    </location>
</feature>
<dbReference type="OrthoDB" id="6375767at2759"/>
<organism evidence="7 8">
    <name type="scientific">Liparis tanakae</name>
    <name type="common">Tanaka's snailfish</name>
    <dbReference type="NCBI Taxonomy" id="230148"/>
    <lineage>
        <taxon>Eukaryota</taxon>
        <taxon>Metazoa</taxon>
        <taxon>Chordata</taxon>
        <taxon>Craniata</taxon>
        <taxon>Vertebrata</taxon>
        <taxon>Euteleostomi</taxon>
        <taxon>Actinopterygii</taxon>
        <taxon>Neopterygii</taxon>
        <taxon>Teleostei</taxon>
        <taxon>Neoteleostei</taxon>
        <taxon>Acanthomorphata</taxon>
        <taxon>Eupercaria</taxon>
        <taxon>Perciformes</taxon>
        <taxon>Cottioidei</taxon>
        <taxon>Cottales</taxon>
        <taxon>Liparidae</taxon>
        <taxon>Liparis</taxon>
    </lineage>
</organism>
<dbReference type="GO" id="GO:0051015">
    <property type="term" value="F:actin filament binding"/>
    <property type="evidence" value="ECO:0007669"/>
    <property type="project" value="UniProtKB-UniRule"/>
</dbReference>
<proteinExistence type="inferred from homology"/>
<reference evidence="7 8" key="1">
    <citation type="submission" date="2019-03" db="EMBL/GenBank/DDBJ databases">
        <title>First draft genome of Liparis tanakae, snailfish: a comprehensive survey of snailfish specific genes.</title>
        <authorList>
            <person name="Kim W."/>
            <person name="Song I."/>
            <person name="Jeong J.-H."/>
            <person name="Kim D."/>
            <person name="Kim S."/>
            <person name="Ryu S."/>
            <person name="Song J.Y."/>
            <person name="Lee S.K."/>
        </authorList>
    </citation>
    <scope>NUCLEOTIDE SEQUENCE [LARGE SCALE GENOMIC DNA]</scope>
    <source>
        <tissue evidence="7">Muscle</tissue>
    </source>
</reference>
<comment type="function">
    <text evidence="5">Calcium-regulated, actin-modulating protein that binds to the plus (or barbed) ends of actin monomers or filaments, preventing monomer exchange (end-blocking or capping). It can promote the assembly of monomers into filaments (nucleation) as well as sever filaments already formed. Plays a role in ciliogenesis.</text>
</comment>
<feature type="region of interest" description="Disordered" evidence="6">
    <location>
        <begin position="99"/>
        <end position="130"/>
    </location>
</feature>
<dbReference type="GO" id="GO:0051016">
    <property type="term" value="P:barbed-end actin filament capping"/>
    <property type="evidence" value="ECO:0007669"/>
    <property type="project" value="UniProtKB-UniRule"/>
</dbReference>
<evidence type="ECO:0000256" key="3">
    <source>
        <dbReference type="ARBA" id="ARBA00022490"/>
    </source>
</evidence>
<dbReference type="PANTHER" id="PTHR11977:SF29">
    <property type="entry name" value="GELSOLIN"/>
    <property type="match status" value="1"/>
</dbReference>
<accession>A0A4Z2G7E2</accession>
<sequence length="274" mass="29537">MRRPLPPCELAGWAGGGVSSNGECPGPEALNSGSAVRCSPPPPSADSTPLCSEATTAAQVYLPSAYVTTHELYAAFRVTRADVLIVSLLTPCKQMRKGEVTGPSEVEDSCSAPGTPESGIRGENESWRIPPPGGGLCGGGEELRKNFSTFLNTGFEREVNGMPRVPSDLGFLKLEKPTGEDYQRNLLFDARRLTGDQMAVQHPQFDLAGQKPGLQVWRVESFDLVPVPENLYGGFYTGDAYLLLNTIKQRSGNLQYDLHFWLGECGEAAVTGEK</sequence>
<name>A0A4Z2G7E2_9TELE</name>
<evidence type="ECO:0000256" key="1">
    <source>
        <dbReference type="ARBA" id="ARBA00008418"/>
    </source>
</evidence>
<dbReference type="Gene3D" id="3.40.20.10">
    <property type="entry name" value="Severin"/>
    <property type="match status" value="1"/>
</dbReference>
<dbReference type="EMBL" id="SRLO01000684">
    <property type="protein sequence ID" value="TNN48704.1"/>
    <property type="molecule type" value="Genomic_DNA"/>
</dbReference>
<gene>
    <name evidence="7" type="primary">GSN_1</name>
    <name evidence="7" type="ORF">EYF80_041072</name>
</gene>
<evidence type="ECO:0000256" key="4">
    <source>
        <dbReference type="ARBA" id="ARBA00022723"/>
    </source>
</evidence>
<dbReference type="GO" id="GO:0008154">
    <property type="term" value="P:actin polymerization or depolymerization"/>
    <property type="evidence" value="ECO:0007669"/>
    <property type="project" value="TreeGrafter"/>
</dbReference>
<evidence type="ECO:0000256" key="6">
    <source>
        <dbReference type="SAM" id="MobiDB-lite"/>
    </source>
</evidence>
<dbReference type="Proteomes" id="UP000314294">
    <property type="component" value="Unassembled WGS sequence"/>
</dbReference>
<dbReference type="InterPro" id="IPR007122">
    <property type="entry name" value="Villin/Gelsolin"/>
</dbReference>
<evidence type="ECO:0000313" key="7">
    <source>
        <dbReference type="EMBL" id="TNN48704.1"/>
    </source>
</evidence>
<dbReference type="PANTHER" id="PTHR11977">
    <property type="entry name" value="VILLIN"/>
    <property type="match status" value="1"/>
</dbReference>
<dbReference type="GO" id="GO:0005546">
    <property type="term" value="F:phosphatidylinositol-4,5-bisphosphate binding"/>
    <property type="evidence" value="ECO:0007669"/>
    <property type="project" value="TreeGrafter"/>
</dbReference>
<keyword evidence="5" id="KW-0009">Actin-binding</keyword>
<dbReference type="SUPFAM" id="SSF55753">
    <property type="entry name" value="Actin depolymerizing proteins"/>
    <property type="match status" value="1"/>
</dbReference>
<evidence type="ECO:0000256" key="5">
    <source>
        <dbReference type="RuleBase" id="RU367130"/>
    </source>
</evidence>
<keyword evidence="3 5" id="KW-0963">Cytoplasm</keyword>
<evidence type="ECO:0000313" key="8">
    <source>
        <dbReference type="Proteomes" id="UP000314294"/>
    </source>
</evidence>
<dbReference type="GO" id="GO:0007417">
    <property type="term" value="P:central nervous system development"/>
    <property type="evidence" value="ECO:0007669"/>
    <property type="project" value="TreeGrafter"/>
</dbReference>
<protein>
    <recommendedName>
        <fullName evidence="5">Gelsolin</fullName>
        <shortName evidence="5">ADF</shortName>
    </recommendedName>
    <alternativeName>
        <fullName evidence="5">Actin-depolymerizing factor</fullName>
    </alternativeName>
</protein>
<dbReference type="GO" id="GO:0060271">
    <property type="term" value="P:cilium assembly"/>
    <property type="evidence" value="ECO:0007669"/>
    <property type="project" value="UniProtKB-UniRule"/>
</dbReference>
<dbReference type="AlphaFoldDB" id="A0A4Z2G7E2"/>
<dbReference type="GO" id="GO:0005615">
    <property type="term" value="C:extracellular space"/>
    <property type="evidence" value="ECO:0007669"/>
    <property type="project" value="TreeGrafter"/>
</dbReference>
<keyword evidence="2 5" id="KW-0117">Actin capping</keyword>
<evidence type="ECO:0000256" key="2">
    <source>
        <dbReference type="ARBA" id="ARBA00022467"/>
    </source>
</evidence>